<feature type="region of interest" description="Disordered" evidence="1">
    <location>
        <begin position="39"/>
        <end position="59"/>
    </location>
</feature>
<gene>
    <name evidence="2" type="ORF">BN2476_460034</name>
</gene>
<dbReference type="EMBL" id="CYGY02000046">
    <property type="protein sequence ID" value="SIT45098.1"/>
    <property type="molecule type" value="Genomic_DNA"/>
</dbReference>
<evidence type="ECO:0000313" key="2">
    <source>
        <dbReference type="EMBL" id="SIT45098.1"/>
    </source>
</evidence>
<accession>A0A1N7SCG8</accession>
<name>A0A1N7SCG8_9BURK</name>
<sequence length="59" mass="6411">MMKSDSQGIVTCHWCQLGQGRSRAKAVTVAFVPELHSSMSRSSPYLRGQAQSSCTAPVR</sequence>
<comment type="caution">
    <text evidence="2">The sequence shown here is derived from an EMBL/GenBank/DDBJ whole genome shotgun (WGS) entry which is preliminary data.</text>
</comment>
<keyword evidence="3" id="KW-1185">Reference proteome</keyword>
<evidence type="ECO:0000256" key="1">
    <source>
        <dbReference type="SAM" id="MobiDB-lite"/>
    </source>
</evidence>
<reference evidence="2" key="1">
    <citation type="submission" date="2016-12" db="EMBL/GenBank/DDBJ databases">
        <authorList>
            <person name="Moulin L."/>
        </authorList>
    </citation>
    <scope>NUCLEOTIDE SEQUENCE [LARGE SCALE GENOMIC DNA]</scope>
    <source>
        <strain evidence="2">STM 7183</strain>
    </source>
</reference>
<evidence type="ECO:0000313" key="3">
    <source>
        <dbReference type="Proteomes" id="UP000195569"/>
    </source>
</evidence>
<dbReference type="Proteomes" id="UP000195569">
    <property type="component" value="Unassembled WGS sequence"/>
</dbReference>
<proteinExistence type="predicted"/>
<protein>
    <submittedName>
        <fullName evidence="2">Uncharacterized protein</fullName>
    </submittedName>
</protein>
<organism evidence="2 3">
    <name type="scientific">Paraburkholderia piptadeniae</name>
    <dbReference type="NCBI Taxonomy" id="1701573"/>
    <lineage>
        <taxon>Bacteria</taxon>
        <taxon>Pseudomonadati</taxon>
        <taxon>Pseudomonadota</taxon>
        <taxon>Betaproteobacteria</taxon>
        <taxon>Burkholderiales</taxon>
        <taxon>Burkholderiaceae</taxon>
        <taxon>Paraburkholderia</taxon>
    </lineage>
</organism>
<dbReference type="AlphaFoldDB" id="A0A1N7SCG8"/>